<name>A0A0A3XVP4_BRAJP</name>
<gene>
    <name evidence="1" type="ORF">MA20_13850</name>
</gene>
<comment type="caution">
    <text evidence="1">The sequence shown here is derived from an EMBL/GenBank/DDBJ whole genome shotgun (WGS) entry which is preliminary data.</text>
</comment>
<sequence>MITTTARRMAIALALLVTGTARFLNRYLVVPHAPQDYLVRQRVAYGRLARRRAFRAGGH</sequence>
<organism evidence="1 2">
    <name type="scientific">Bradyrhizobium japonicum</name>
    <dbReference type="NCBI Taxonomy" id="375"/>
    <lineage>
        <taxon>Bacteria</taxon>
        <taxon>Pseudomonadati</taxon>
        <taxon>Pseudomonadota</taxon>
        <taxon>Alphaproteobacteria</taxon>
        <taxon>Hyphomicrobiales</taxon>
        <taxon>Nitrobacteraceae</taxon>
        <taxon>Bradyrhizobium</taxon>
    </lineage>
</organism>
<evidence type="ECO:0000313" key="2">
    <source>
        <dbReference type="Proteomes" id="UP000030377"/>
    </source>
</evidence>
<dbReference type="RefSeq" id="WP_041955570.1">
    <property type="nucleotide sequence ID" value="NZ_CP126005.1"/>
</dbReference>
<dbReference type="AlphaFoldDB" id="A0A0A3XVP4"/>
<reference evidence="1 2" key="1">
    <citation type="submission" date="2014-09" db="EMBL/GenBank/DDBJ databases">
        <title>Draft genome of Bradyrhizobium japonicum Is-34.</title>
        <authorList>
            <person name="Tsurumaru H."/>
            <person name="Yamakawa T."/>
            <person name="Hashimoto S."/>
            <person name="Okizaki K."/>
            <person name="Kanesaki Y."/>
            <person name="Yoshikawa H."/>
            <person name="Yajima S."/>
        </authorList>
    </citation>
    <scope>NUCLEOTIDE SEQUENCE [LARGE SCALE GENOMIC DNA]</scope>
    <source>
        <strain evidence="1 2">Is-34</strain>
    </source>
</reference>
<protein>
    <submittedName>
        <fullName evidence="1">Uncharacterized protein</fullName>
    </submittedName>
</protein>
<proteinExistence type="predicted"/>
<evidence type="ECO:0000313" key="1">
    <source>
        <dbReference type="EMBL" id="KGT78497.1"/>
    </source>
</evidence>
<dbReference type="EMBL" id="JRPN01000014">
    <property type="protein sequence ID" value="KGT78497.1"/>
    <property type="molecule type" value="Genomic_DNA"/>
</dbReference>
<accession>A0A0A3XVP4</accession>
<dbReference type="Proteomes" id="UP000030377">
    <property type="component" value="Unassembled WGS sequence"/>
</dbReference>